<dbReference type="NCBIfam" id="TIGR02937">
    <property type="entry name" value="sigma70-ECF"/>
    <property type="match status" value="1"/>
</dbReference>
<evidence type="ECO:0000256" key="4">
    <source>
        <dbReference type="ARBA" id="ARBA00023125"/>
    </source>
</evidence>
<dbReference type="Proteomes" id="UP000598971">
    <property type="component" value="Unassembled WGS sequence"/>
</dbReference>
<dbReference type="GO" id="GO:0016987">
    <property type="term" value="F:sigma factor activity"/>
    <property type="evidence" value="ECO:0007669"/>
    <property type="project" value="UniProtKB-KW"/>
</dbReference>
<evidence type="ECO:0000256" key="5">
    <source>
        <dbReference type="ARBA" id="ARBA00023163"/>
    </source>
</evidence>
<evidence type="ECO:0000259" key="8">
    <source>
        <dbReference type="Pfam" id="PF08281"/>
    </source>
</evidence>
<dbReference type="InterPro" id="IPR036388">
    <property type="entry name" value="WH-like_DNA-bd_sf"/>
</dbReference>
<dbReference type="RefSeq" id="WP_171608578.1">
    <property type="nucleotide sequence ID" value="NZ_WHPF01000010.1"/>
</dbReference>
<dbReference type="InterPro" id="IPR039425">
    <property type="entry name" value="RNA_pol_sigma-70-like"/>
</dbReference>
<evidence type="ECO:0000256" key="2">
    <source>
        <dbReference type="ARBA" id="ARBA00023015"/>
    </source>
</evidence>
<feature type="domain" description="RNA polymerase sigma-70 region 2" evidence="7">
    <location>
        <begin position="50"/>
        <end position="115"/>
    </location>
</feature>
<keyword evidence="2 6" id="KW-0805">Transcription regulation</keyword>
<dbReference type="InterPro" id="IPR007627">
    <property type="entry name" value="RNA_pol_sigma70_r2"/>
</dbReference>
<comment type="similarity">
    <text evidence="1 6">Belongs to the sigma-70 factor family. ECF subfamily.</text>
</comment>
<dbReference type="AlphaFoldDB" id="A0A8J8JUT5"/>
<dbReference type="SUPFAM" id="SSF88659">
    <property type="entry name" value="Sigma3 and sigma4 domains of RNA polymerase sigma factors"/>
    <property type="match status" value="1"/>
</dbReference>
<comment type="caution">
    <text evidence="9">The sequence shown here is derived from an EMBL/GenBank/DDBJ whole genome shotgun (WGS) entry which is preliminary data.</text>
</comment>
<reference evidence="9" key="1">
    <citation type="submission" date="2019-10" db="EMBL/GenBank/DDBJ databases">
        <title>Draft genome sequence of Panacibacter sp. KCS-6.</title>
        <authorList>
            <person name="Yim K.J."/>
        </authorList>
    </citation>
    <scope>NUCLEOTIDE SEQUENCE</scope>
    <source>
        <strain evidence="9">KCS-6</strain>
    </source>
</reference>
<evidence type="ECO:0000259" key="7">
    <source>
        <dbReference type="Pfam" id="PF04542"/>
    </source>
</evidence>
<dbReference type="GO" id="GO:0006352">
    <property type="term" value="P:DNA-templated transcription initiation"/>
    <property type="evidence" value="ECO:0007669"/>
    <property type="project" value="InterPro"/>
</dbReference>
<dbReference type="InterPro" id="IPR013249">
    <property type="entry name" value="RNA_pol_sigma70_r4_t2"/>
</dbReference>
<dbReference type="Pfam" id="PF04542">
    <property type="entry name" value="Sigma70_r2"/>
    <property type="match status" value="1"/>
</dbReference>
<dbReference type="InterPro" id="IPR013325">
    <property type="entry name" value="RNA_pol_sigma_r2"/>
</dbReference>
<dbReference type="CDD" id="cd06171">
    <property type="entry name" value="Sigma70_r4"/>
    <property type="match status" value="1"/>
</dbReference>
<organism evidence="9 10">
    <name type="scientific">Limnovirga soli</name>
    <dbReference type="NCBI Taxonomy" id="2656915"/>
    <lineage>
        <taxon>Bacteria</taxon>
        <taxon>Pseudomonadati</taxon>
        <taxon>Bacteroidota</taxon>
        <taxon>Chitinophagia</taxon>
        <taxon>Chitinophagales</taxon>
        <taxon>Chitinophagaceae</taxon>
        <taxon>Limnovirga</taxon>
    </lineage>
</organism>
<dbReference type="Gene3D" id="1.10.10.10">
    <property type="entry name" value="Winged helix-like DNA-binding domain superfamily/Winged helix DNA-binding domain"/>
    <property type="match status" value="1"/>
</dbReference>
<feature type="domain" description="RNA polymerase sigma factor 70 region 4 type 2" evidence="8">
    <location>
        <begin position="149"/>
        <end position="196"/>
    </location>
</feature>
<evidence type="ECO:0000313" key="10">
    <source>
        <dbReference type="Proteomes" id="UP000598971"/>
    </source>
</evidence>
<name>A0A8J8JUT5_9BACT</name>
<evidence type="ECO:0000256" key="1">
    <source>
        <dbReference type="ARBA" id="ARBA00010641"/>
    </source>
</evidence>
<dbReference type="GO" id="GO:0003677">
    <property type="term" value="F:DNA binding"/>
    <property type="evidence" value="ECO:0007669"/>
    <property type="project" value="UniProtKB-KW"/>
</dbReference>
<dbReference type="PANTHER" id="PTHR43133">
    <property type="entry name" value="RNA POLYMERASE ECF-TYPE SIGMA FACTO"/>
    <property type="match status" value="1"/>
</dbReference>
<dbReference type="Pfam" id="PF08281">
    <property type="entry name" value="Sigma70_r4_2"/>
    <property type="match status" value="1"/>
</dbReference>
<evidence type="ECO:0000256" key="3">
    <source>
        <dbReference type="ARBA" id="ARBA00023082"/>
    </source>
</evidence>
<protein>
    <recommendedName>
        <fullName evidence="6">RNA polymerase sigma factor</fullName>
    </recommendedName>
</protein>
<keyword evidence="3 6" id="KW-0731">Sigma factor</keyword>
<dbReference type="InterPro" id="IPR013324">
    <property type="entry name" value="RNA_pol_sigma_r3/r4-like"/>
</dbReference>
<dbReference type="PANTHER" id="PTHR43133:SF8">
    <property type="entry name" value="RNA POLYMERASE SIGMA FACTOR HI_1459-RELATED"/>
    <property type="match status" value="1"/>
</dbReference>
<dbReference type="InterPro" id="IPR000838">
    <property type="entry name" value="RNA_pol_sigma70_ECF_CS"/>
</dbReference>
<gene>
    <name evidence="9" type="ORF">GD597_14250</name>
</gene>
<evidence type="ECO:0000256" key="6">
    <source>
        <dbReference type="RuleBase" id="RU000716"/>
    </source>
</evidence>
<proteinExistence type="inferred from homology"/>
<keyword evidence="5 6" id="KW-0804">Transcription</keyword>
<accession>A0A8J8JUT5</accession>
<evidence type="ECO:0000313" key="9">
    <source>
        <dbReference type="EMBL" id="NNV56630.1"/>
    </source>
</evidence>
<keyword evidence="4 6" id="KW-0238">DNA-binding</keyword>
<dbReference type="Gene3D" id="1.10.1740.10">
    <property type="match status" value="1"/>
</dbReference>
<dbReference type="InterPro" id="IPR014284">
    <property type="entry name" value="RNA_pol_sigma-70_dom"/>
</dbReference>
<sequence>MLSANQSPEQYTHNPAAYSYVELIEETNIPVEDVVTMVKQGSEKGFNLLYDKFYQAIFIAIKTIVVQTSVTEDLLQETFIKIWKNIHQYNPQKGSFYTWLIKIARHTAIDYVRSKEYNNQRKNLPEEVLFTNNCPAQLAEQKYADDGLRFAVKKLDPKYSEVIDLIYFYGYTYDQAAKYLNMPPGTIKTRARKAMLLLKKYIE</sequence>
<dbReference type="EMBL" id="WHPF01000010">
    <property type="protein sequence ID" value="NNV56630.1"/>
    <property type="molecule type" value="Genomic_DNA"/>
</dbReference>
<keyword evidence="10" id="KW-1185">Reference proteome</keyword>
<dbReference type="SUPFAM" id="SSF88946">
    <property type="entry name" value="Sigma2 domain of RNA polymerase sigma factors"/>
    <property type="match status" value="1"/>
</dbReference>
<dbReference type="PROSITE" id="PS01063">
    <property type="entry name" value="SIGMA70_ECF"/>
    <property type="match status" value="1"/>
</dbReference>